<dbReference type="RefSeq" id="WP_264555535.1">
    <property type="nucleotide sequence ID" value="NZ_CP109979.1"/>
</dbReference>
<evidence type="ECO:0000313" key="4">
    <source>
        <dbReference type="Proteomes" id="UP001596417"/>
    </source>
</evidence>
<protein>
    <submittedName>
        <fullName evidence="3">SagB/ThcOx family dehydrogenase</fullName>
    </submittedName>
</protein>
<keyword evidence="4" id="KW-1185">Reference proteome</keyword>
<feature type="domain" description="Nitroreductase" evidence="2">
    <location>
        <begin position="340"/>
        <end position="493"/>
    </location>
</feature>
<comment type="caution">
    <text evidence="3">The sequence shown here is derived from an EMBL/GenBank/DDBJ whole genome shotgun (WGS) entry which is preliminary data.</text>
</comment>
<name>A0ABD5YQE4_9EURY</name>
<dbReference type="SUPFAM" id="SSF55469">
    <property type="entry name" value="FMN-dependent nitroreductase-like"/>
    <property type="match status" value="2"/>
</dbReference>
<dbReference type="CDD" id="cd02142">
    <property type="entry name" value="McbC_SagB-like_oxidoreductase"/>
    <property type="match status" value="2"/>
</dbReference>
<dbReference type="PANTHER" id="PTHR43745:SF2">
    <property type="entry name" value="NITROREDUCTASE MJ1384-RELATED"/>
    <property type="match status" value="1"/>
</dbReference>
<dbReference type="InterPro" id="IPR000415">
    <property type="entry name" value="Nitroreductase-like"/>
</dbReference>
<dbReference type="InterPro" id="IPR029479">
    <property type="entry name" value="Nitroreductase"/>
</dbReference>
<sequence>MSRGTSALSYHERTSHTPEAIRNNSFSLDFENKPIPYKIYENLPSVELSSNIRPSQLPTLRAITGYDADTDSRSDPEFDQHSPSKTRAHPLDRAVLTQLCYLSSGITKTIQRGKREIPFRAAACTGALYHINLYVICGSLPTLASGVYHFDPRTLSLDVLRRGDFRGALSEARSAPLTIVATSTWWRNAWKYRARAYRHAFWDSGTVLANLLATAHALDIPARAALGFDDDRVADVLGIDPAHEGPIALVSVGMDEQVPDTPAIEPIDPDTRPLSEKRVEYELIQEAFSASTLKDENAVRDWQRTRPDSNSGTARGDGWRIDLEPVDDERAAKTPLHWTIRRRGSCRKYTRDPLSFRKVSTILDRAVRGVPLDVRDPSGPSLQFTDCYLLINDVQNVPSGAYHYHPDEGDGTIELLREGSFRREAGHLALDQGLAADAGLCAFFLSDIDAVTDQFGDRGYRLAQFEAALTAGRLYLAAYAHRDLGATGLTFYDEEVTEFFSPRAASQTPMFLWTLGRPA</sequence>
<dbReference type="GeneID" id="76201400"/>
<gene>
    <name evidence="3" type="ORF">ACFQL7_18825</name>
</gene>
<dbReference type="Pfam" id="PF00881">
    <property type="entry name" value="Nitroreductase"/>
    <property type="match status" value="2"/>
</dbReference>
<dbReference type="Gene3D" id="3.40.109.10">
    <property type="entry name" value="NADH Oxidase"/>
    <property type="match status" value="2"/>
</dbReference>
<dbReference type="InterPro" id="IPR052544">
    <property type="entry name" value="Bacteriocin_Proc_Enz"/>
</dbReference>
<feature type="region of interest" description="Disordered" evidence="1">
    <location>
        <begin position="66"/>
        <end position="87"/>
    </location>
</feature>
<feature type="domain" description="Nitroreductase" evidence="2">
    <location>
        <begin position="170"/>
        <end position="253"/>
    </location>
</feature>
<dbReference type="Proteomes" id="UP001596417">
    <property type="component" value="Unassembled WGS sequence"/>
</dbReference>
<dbReference type="EMBL" id="JBHTAX010000001">
    <property type="protein sequence ID" value="MFC7191639.1"/>
    <property type="molecule type" value="Genomic_DNA"/>
</dbReference>
<dbReference type="NCBIfam" id="TIGR03605">
    <property type="entry name" value="antibiot_sagB"/>
    <property type="match status" value="1"/>
</dbReference>
<dbReference type="InterPro" id="IPR020051">
    <property type="entry name" value="SagB-type_dehydrogenase"/>
</dbReference>
<feature type="compositionally biased region" description="Basic and acidic residues" evidence="1">
    <location>
        <begin position="70"/>
        <end position="82"/>
    </location>
</feature>
<evidence type="ECO:0000313" key="3">
    <source>
        <dbReference type="EMBL" id="MFC7191639.1"/>
    </source>
</evidence>
<proteinExistence type="predicted"/>
<organism evidence="3 4">
    <name type="scientific">Halocatena marina</name>
    <dbReference type="NCBI Taxonomy" id="2934937"/>
    <lineage>
        <taxon>Archaea</taxon>
        <taxon>Methanobacteriati</taxon>
        <taxon>Methanobacteriota</taxon>
        <taxon>Stenosarchaea group</taxon>
        <taxon>Halobacteria</taxon>
        <taxon>Halobacteriales</taxon>
        <taxon>Natronomonadaceae</taxon>
        <taxon>Halocatena</taxon>
    </lineage>
</organism>
<reference evidence="3 4" key="1">
    <citation type="journal article" date="2019" name="Int. J. Syst. Evol. Microbiol.">
        <title>The Global Catalogue of Microorganisms (GCM) 10K type strain sequencing project: providing services to taxonomists for standard genome sequencing and annotation.</title>
        <authorList>
            <consortium name="The Broad Institute Genomics Platform"/>
            <consortium name="The Broad Institute Genome Sequencing Center for Infectious Disease"/>
            <person name="Wu L."/>
            <person name="Ma J."/>
        </authorList>
    </citation>
    <scope>NUCLEOTIDE SEQUENCE [LARGE SCALE GENOMIC DNA]</scope>
    <source>
        <strain evidence="3 4">RDMS1</strain>
    </source>
</reference>
<dbReference type="AlphaFoldDB" id="A0ABD5YQE4"/>
<accession>A0ABD5YQE4</accession>
<evidence type="ECO:0000256" key="1">
    <source>
        <dbReference type="SAM" id="MobiDB-lite"/>
    </source>
</evidence>
<evidence type="ECO:0000259" key="2">
    <source>
        <dbReference type="Pfam" id="PF00881"/>
    </source>
</evidence>
<dbReference type="PANTHER" id="PTHR43745">
    <property type="entry name" value="NITROREDUCTASE MJ1384-RELATED"/>
    <property type="match status" value="1"/>
</dbReference>